<name>A0ABT3X6A7_9BACL</name>
<keyword evidence="2" id="KW-1185">Reference proteome</keyword>
<evidence type="ECO:0008006" key="3">
    <source>
        <dbReference type="Google" id="ProtNLM"/>
    </source>
</evidence>
<accession>A0ABT3X6A7</accession>
<organism evidence="1 2">
    <name type="scientific">Tumebacillus lacus</name>
    <dbReference type="NCBI Taxonomy" id="2995335"/>
    <lineage>
        <taxon>Bacteria</taxon>
        <taxon>Bacillati</taxon>
        <taxon>Bacillota</taxon>
        <taxon>Bacilli</taxon>
        <taxon>Bacillales</taxon>
        <taxon>Alicyclobacillaceae</taxon>
        <taxon>Tumebacillus</taxon>
    </lineage>
</organism>
<reference evidence="1 2" key="1">
    <citation type="submission" date="2022-11" db="EMBL/GenBank/DDBJ databases">
        <title>Study of microbial diversity in lake waters.</title>
        <authorList>
            <person name="Zhang J."/>
        </authorList>
    </citation>
    <scope>NUCLEOTIDE SEQUENCE [LARGE SCALE GENOMIC DNA]</scope>
    <source>
        <strain evidence="1 2">DT12</strain>
    </source>
</reference>
<dbReference type="EMBL" id="JAPMLT010000004">
    <property type="protein sequence ID" value="MCX7570274.1"/>
    <property type="molecule type" value="Genomic_DNA"/>
</dbReference>
<comment type="caution">
    <text evidence="1">The sequence shown here is derived from an EMBL/GenBank/DDBJ whole genome shotgun (WGS) entry which is preliminary data.</text>
</comment>
<evidence type="ECO:0000313" key="2">
    <source>
        <dbReference type="Proteomes" id="UP001208017"/>
    </source>
</evidence>
<evidence type="ECO:0000313" key="1">
    <source>
        <dbReference type="EMBL" id="MCX7570274.1"/>
    </source>
</evidence>
<gene>
    <name evidence="1" type="ORF">OS242_09895</name>
</gene>
<dbReference type="RefSeq" id="WP_267151522.1">
    <property type="nucleotide sequence ID" value="NZ_JAPMLT010000004.1"/>
</dbReference>
<protein>
    <recommendedName>
        <fullName evidence="3">Phage late control D family protein</fullName>
    </recommendedName>
</protein>
<dbReference type="SUPFAM" id="SSF69279">
    <property type="entry name" value="Phage tail proteins"/>
    <property type="match status" value="1"/>
</dbReference>
<dbReference type="Proteomes" id="UP001208017">
    <property type="component" value="Unassembled WGS sequence"/>
</dbReference>
<proteinExistence type="predicted"/>
<sequence>MADVPFDKTSYKFDDLEKKYRSFFAPAYEVVIDGVNLIRQSVAITSVTVNTTAQSKYDTCSFTVSNAYDLVKRDFQWLDSYFVLGKYVEVKFGYVDKFVTVFYGVIHKVDLKYPSDGNPTITVAAADLSFLMQKGSTFVQLKNKKFSDVAKDIGGQYGLSVEADDTKITHLQIPRFGKDDFTFLRELAQQIHYEFFVVGKKMYFRKKVYSQAPVVTLMFGKHLRSFSTSMDLSEQVSKVIVHGQLPDKPELIEATAESVTKIGSNSKTGKDIIKSVFEKTETIYTNATSKDEAQMYADAILNRRAMELIKGDGECIGLPEMRAGLFVKLEGVGKKFNQPLYLESVTHSITSGGYITKFNVRGNAV</sequence>